<name>A0A239HTZ2_9SPHN</name>
<evidence type="ECO:0000256" key="1">
    <source>
        <dbReference type="SAM" id="MobiDB-lite"/>
    </source>
</evidence>
<evidence type="ECO:0000256" key="2">
    <source>
        <dbReference type="SAM" id="Phobius"/>
    </source>
</evidence>
<feature type="transmembrane region" description="Helical" evidence="2">
    <location>
        <begin position="141"/>
        <end position="171"/>
    </location>
</feature>
<reference evidence="3 4" key="1">
    <citation type="submission" date="2017-06" db="EMBL/GenBank/DDBJ databases">
        <authorList>
            <person name="Kim H.J."/>
            <person name="Triplett B.A."/>
        </authorList>
    </citation>
    <scope>NUCLEOTIDE SEQUENCE [LARGE SCALE GENOMIC DNA]</scope>
    <source>
        <strain evidence="3 4">DS15</strain>
    </source>
</reference>
<feature type="region of interest" description="Disordered" evidence="1">
    <location>
        <begin position="1"/>
        <end position="112"/>
    </location>
</feature>
<keyword evidence="2" id="KW-1133">Transmembrane helix</keyword>
<sequence>MVIDRESGRTPPSAAERMADHDRRMGLEAARPAMPEPVSETLVVPAPPPRTVAAPAAGLQQAKHEGDAANRGRAARGDRPWGKETTQPESRRAQPAPARIPDRAPPSPGRKTITTAKWWDAKGPRTVQVGPRGQAELNAGLIAFLFMVLAITVVTALIALPLLFVAGFLALRFADKIVAPIGASLIDKALATRE</sequence>
<keyword evidence="4" id="KW-1185">Reference proteome</keyword>
<evidence type="ECO:0000313" key="3">
    <source>
        <dbReference type="EMBL" id="SNS84568.1"/>
    </source>
</evidence>
<feature type="compositionally biased region" description="Basic and acidic residues" evidence="1">
    <location>
        <begin position="17"/>
        <end position="26"/>
    </location>
</feature>
<dbReference type="AlphaFoldDB" id="A0A239HTZ2"/>
<proteinExistence type="predicted"/>
<accession>A0A239HTZ2</accession>
<keyword evidence="2" id="KW-0472">Membrane</keyword>
<organism evidence="3 4">
    <name type="scientific">Sphingopyxis indica</name>
    <dbReference type="NCBI Taxonomy" id="436663"/>
    <lineage>
        <taxon>Bacteria</taxon>
        <taxon>Pseudomonadati</taxon>
        <taxon>Pseudomonadota</taxon>
        <taxon>Alphaproteobacteria</taxon>
        <taxon>Sphingomonadales</taxon>
        <taxon>Sphingomonadaceae</taxon>
        <taxon>Sphingopyxis</taxon>
    </lineage>
</organism>
<keyword evidence="2" id="KW-0812">Transmembrane</keyword>
<evidence type="ECO:0000313" key="4">
    <source>
        <dbReference type="Proteomes" id="UP000198339"/>
    </source>
</evidence>
<gene>
    <name evidence="3" type="ORF">SAMN06295955_106113</name>
</gene>
<dbReference type="Proteomes" id="UP000198339">
    <property type="component" value="Unassembled WGS sequence"/>
</dbReference>
<feature type="compositionally biased region" description="Basic and acidic residues" evidence="1">
    <location>
        <begin position="62"/>
        <end position="82"/>
    </location>
</feature>
<protein>
    <submittedName>
        <fullName evidence="3">Uncharacterized protein</fullName>
    </submittedName>
</protein>
<dbReference type="EMBL" id="FZPA01000006">
    <property type="protein sequence ID" value="SNS84568.1"/>
    <property type="molecule type" value="Genomic_DNA"/>
</dbReference>